<name>A0A4Y9XZK1_9AGAM</name>
<gene>
    <name evidence="2" type="ORF">EVG20_g9575</name>
</gene>
<evidence type="ECO:0000313" key="2">
    <source>
        <dbReference type="EMBL" id="TFY54767.1"/>
    </source>
</evidence>
<sequence>MDLFSVDVYMNAGRVSSFTIIHRLLACIIIKGALRGTPVLKNVYGTSSIFLLGTSCVCTCNPNQNADSTSSLHDARGKAGLNLERTLSDGHTEPDESVCYKAIPGLHLRTMMTTPTPAPRRERLLRPIVQEGHRDKSKENADGITHTDPGHVPILQFDLRDFLFEQITAAWRPVLGGTSTTYLRSAPGAHRVITAPFPVFLIRSPWPLPQSWHPSRTLDENVHNLNANLEPKPKNPGPTWTTKRPRARGTLPLVGLQRSKPRTRYTIHDARYMRVRSNAIGNAIRIVRSPG</sequence>
<organism evidence="2 3">
    <name type="scientific">Dentipellis fragilis</name>
    <dbReference type="NCBI Taxonomy" id="205917"/>
    <lineage>
        <taxon>Eukaryota</taxon>
        <taxon>Fungi</taxon>
        <taxon>Dikarya</taxon>
        <taxon>Basidiomycota</taxon>
        <taxon>Agaricomycotina</taxon>
        <taxon>Agaricomycetes</taxon>
        <taxon>Russulales</taxon>
        <taxon>Hericiaceae</taxon>
        <taxon>Dentipellis</taxon>
    </lineage>
</organism>
<evidence type="ECO:0000256" key="1">
    <source>
        <dbReference type="SAM" id="MobiDB-lite"/>
    </source>
</evidence>
<keyword evidence="3" id="KW-1185">Reference proteome</keyword>
<dbReference type="AlphaFoldDB" id="A0A4Y9XZK1"/>
<proteinExistence type="predicted"/>
<protein>
    <submittedName>
        <fullName evidence="2">Uncharacterized protein</fullName>
    </submittedName>
</protein>
<reference evidence="2 3" key="1">
    <citation type="submission" date="2019-02" db="EMBL/GenBank/DDBJ databases">
        <title>Genome sequencing of the rare red list fungi Dentipellis fragilis.</title>
        <authorList>
            <person name="Buettner E."/>
            <person name="Kellner H."/>
        </authorList>
    </citation>
    <scope>NUCLEOTIDE SEQUENCE [LARGE SCALE GENOMIC DNA]</scope>
    <source>
        <strain evidence="2 3">DSM 105465</strain>
    </source>
</reference>
<dbReference type="Proteomes" id="UP000298327">
    <property type="component" value="Unassembled WGS sequence"/>
</dbReference>
<feature type="region of interest" description="Disordered" evidence="1">
    <location>
        <begin position="227"/>
        <end position="246"/>
    </location>
</feature>
<accession>A0A4Y9XZK1</accession>
<comment type="caution">
    <text evidence="2">The sequence shown here is derived from an EMBL/GenBank/DDBJ whole genome shotgun (WGS) entry which is preliminary data.</text>
</comment>
<dbReference type="EMBL" id="SEOQ01000990">
    <property type="protein sequence ID" value="TFY54767.1"/>
    <property type="molecule type" value="Genomic_DNA"/>
</dbReference>
<evidence type="ECO:0000313" key="3">
    <source>
        <dbReference type="Proteomes" id="UP000298327"/>
    </source>
</evidence>